<keyword evidence="2 10" id="KW-0963">Cytoplasm</keyword>
<evidence type="ECO:0000256" key="1">
    <source>
        <dbReference type="ARBA" id="ARBA00001231"/>
    </source>
</evidence>
<evidence type="ECO:0000256" key="5">
    <source>
        <dbReference type="ARBA" id="ARBA00022960"/>
    </source>
</evidence>
<dbReference type="PANTHER" id="PTHR30480">
    <property type="entry name" value="BETA-HEXOSAMINIDASE-RELATED"/>
    <property type="match status" value="1"/>
</dbReference>
<dbReference type="OrthoDB" id="9786661at2"/>
<keyword evidence="8 10" id="KW-0131">Cell cycle</keyword>
<dbReference type="InterPro" id="IPR019800">
    <property type="entry name" value="Glyco_hydro_3_AS"/>
</dbReference>
<dbReference type="GO" id="GO:0004563">
    <property type="term" value="F:beta-N-acetylhexosaminidase activity"/>
    <property type="evidence" value="ECO:0007669"/>
    <property type="project" value="UniProtKB-UniRule"/>
</dbReference>
<keyword evidence="7 10" id="KW-0326">Glycosidase</keyword>
<feature type="binding site" evidence="10">
    <location>
        <position position="64"/>
    </location>
    <ligand>
        <name>substrate</name>
    </ligand>
</feature>
<evidence type="ECO:0000313" key="13">
    <source>
        <dbReference type="Proteomes" id="UP000236751"/>
    </source>
</evidence>
<dbReference type="GO" id="GO:0051301">
    <property type="term" value="P:cell division"/>
    <property type="evidence" value="ECO:0007669"/>
    <property type="project" value="UniProtKB-KW"/>
</dbReference>
<dbReference type="PROSITE" id="PS00775">
    <property type="entry name" value="GLYCOSYL_HYDROL_F3"/>
    <property type="match status" value="1"/>
</dbReference>
<comment type="pathway">
    <text evidence="10">Cell wall biogenesis; peptidoglycan recycling.</text>
</comment>
<dbReference type="InterPro" id="IPR001764">
    <property type="entry name" value="Glyco_hydro_3_N"/>
</dbReference>
<evidence type="ECO:0000256" key="7">
    <source>
        <dbReference type="ARBA" id="ARBA00023295"/>
    </source>
</evidence>
<dbReference type="InterPro" id="IPR050226">
    <property type="entry name" value="NagZ_Beta-hexosaminidase"/>
</dbReference>
<evidence type="ECO:0000256" key="4">
    <source>
        <dbReference type="ARBA" id="ARBA00022801"/>
    </source>
</evidence>
<evidence type="ECO:0000256" key="10">
    <source>
        <dbReference type="HAMAP-Rule" id="MF_00364"/>
    </source>
</evidence>
<dbReference type="Gene3D" id="3.20.20.300">
    <property type="entry name" value="Glycoside hydrolase, family 3, N-terminal domain"/>
    <property type="match status" value="1"/>
</dbReference>
<dbReference type="GO" id="GO:0009254">
    <property type="term" value="P:peptidoglycan turnover"/>
    <property type="evidence" value="ECO:0007669"/>
    <property type="project" value="UniProtKB-UniRule"/>
</dbReference>
<keyword evidence="9 10" id="KW-0961">Cell wall biogenesis/degradation</keyword>
<dbReference type="InterPro" id="IPR036962">
    <property type="entry name" value="Glyco_hydro_3_N_sf"/>
</dbReference>
<feature type="binding site" evidence="10">
    <location>
        <position position="138"/>
    </location>
    <ligand>
        <name>substrate</name>
    </ligand>
</feature>
<dbReference type="UniPathway" id="UPA00544"/>
<dbReference type="KEGG" id="nmu:Nmul_A1761"/>
<name>A0A1H5V944_NITMU</name>
<feature type="active site" description="Nucleophile" evidence="10">
    <location>
        <position position="252"/>
    </location>
</feature>
<protein>
    <recommendedName>
        <fullName evidence="10">Beta-hexosaminidase</fullName>
        <ecNumber evidence="10">3.2.1.52</ecNumber>
    </recommendedName>
    <alternativeName>
        <fullName evidence="10">Beta-N-acetylhexosaminidase</fullName>
    </alternativeName>
    <alternativeName>
        <fullName evidence="10">N-acetyl-beta-glucosaminidase</fullName>
    </alternativeName>
</protein>
<dbReference type="InterPro" id="IPR022956">
    <property type="entry name" value="Beta_hexosaminidase_bac"/>
</dbReference>
<feature type="site" description="Important for catalytic activity" evidence="10">
    <location>
        <position position="179"/>
    </location>
</feature>
<proteinExistence type="inferred from homology"/>
<dbReference type="HAMAP" id="MF_00364">
    <property type="entry name" value="NagZ"/>
    <property type="match status" value="1"/>
</dbReference>
<organism evidence="12 13">
    <name type="scientific">Nitrosospira multiformis (strain ATCC 25196 / NCIMB 11849 / C 71)</name>
    <dbReference type="NCBI Taxonomy" id="323848"/>
    <lineage>
        <taxon>Bacteria</taxon>
        <taxon>Pseudomonadati</taxon>
        <taxon>Pseudomonadota</taxon>
        <taxon>Betaproteobacteria</taxon>
        <taxon>Nitrosomonadales</taxon>
        <taxon>Nitrosomonadaceae</taxon>
        <taxon>Nitrosospira</taxon>
    </lineage>
</organism>
<dbReference type="Pfam" id="PF00933">
    <property type="entry name" value="Glyco_hydro_3"/>
    <property type="match status" value="1"/>
</dbReference>
<keyword evidence="4 10" id="KW-0378">Hydrolase</keyword>
<dbReference type="SUPFAM" id="SSF51445">
    <property type="entry name" value="(Trans)glycosidases"/>
    <property type="match status" value="1"/>
</dbReference>
<evidence type="ECO:0000256" key="9">
    <source>
        <dbReference type="ARBA" id="ARBA00023316"/>
    </source>
</evidence>
<dbReference type="PANTHER" id="PTHR30480:SF13">
    <property type="entry name" value="BETA-HEXOSAMINIDASE"/>
    <property type="match status" value="1"/>
</dbReference>
<dbReference type="GO" id="GO:0005975">
    <property type="term" value="P:carbohydrate metabolic process"/>
    <property type="evidence" value="ECO:0007669"/>
    <property type="project" value="InterPro"/>
</dbReference>
<dbReference type="AlphaFoldDB" id="A0A1H5V944"/>
<reference evidence="12 13" key="1">
    <citation type="submission" date="2016-10" db="EMBL/GenBank/DDBJ databases">
        <authorList>
            <person name="de Groot N.N."/>
        </authorList>
    </citation>
    <scope>NUCLEOTIDE SEQUENCE [LARGE SCALE GENOMIC DNA]</scope>
    <source>
        <strain evidence="12 13">Nl13</strain>
    </source>
</reference>
<dbReference type="RefSeq" id="WP_011381078.1">
    <property type="nucleotide sequence ID" value="NC_007614.1"/>
</dbReference>
<evidence type="ECO:0000259" key="11">
    <source>
        <dbReference type="Pfam" id="PF00933"/>
    </source>
</evidence>
<evidence type="ECO:0000313" key="12">
    <source>
        <dbReference type="EMBL" id="SEF83733.1"/>
    </source>
</evidence>
<evidence type="ECO:0000256" key="8">
    <source>
        <dbReference type="ARBA" id="ARBA00023306"/>
    </source>
</evidence>
<dbReference type="Proteomes" id="UP000236751">
    <property type="component" value="Unassembled WGS sequence"/>
</dbReference>
<keyword evidence="3 10" id="KW-0132">Cell division</keyword>
<evidence type="ECO:0000256" key="3">
    <source>
        <dbReference type="ARBA" id="ARBA00022618"/>
    </source>
</evidence>
<dbReference type="EMBL" id="FNVK01000011">
    <property type="protein sequence ID" value="SEF83733.1"/>
    <property type="molecule type" value="Genomic_DNA"/>
</dbReference>
<evidence type="ECO:0000256" key="2">
    <source>
        <dbReference type="ARBA" id="ARBA00022490"/>
    </source>
</evidence>
<dbReference type="InterPro" id="IPR017853">
    <property type="entry name" value="GH"/>
</dbReference>
<dbReference type="GO" id="GO:0005737">
    <property type="term" value="C:cytoplasm"/>
    <property type="evidence" value="ECO:0007669"/>
    <property type="project" value="UniProtKB-SubCell"/>
</dbReference>
<accession>A0A1H5V944</accession>
<dbReference type="SMR" id="A0A1H5V944"/>
<comment type="subcellular location">
    <subcellularLocation>
        <location evidence="10">Cytoplasm</location>
    </subcellularLocation>
</comment>
<comment type="catalytic activity">
    <reaction evidence="1 10">
        <text>Hydrolysis of terminal non-reducing N-acetyl-D-hexosamine residues in N-acetyl-beta-D-hexosaminides.</text>
        <dbReference type="EC" id="3.2.1.52"/>
    </reaction>
</comment>
<dbReference type="EC" id="3.2.1.52" evidence="10"/>
<dbReference type="GO" id="GO:0071555">
    <property type="term" value="P:cell wall organization"/>
    <property type="evidence" value="ECO:0007669"/>
    <property type="project" value="UniProtKB-KW"/>
</dbReference>
<keyword evidence="6 10" id="KW-0573">Peptidoglycan synthesis</keyword>
<comment type="similarity">
    <text evidence="10">Belongs to the glycosyl hydrolase 3 family. NagZ subfamily.</text>
</comment>
<dbReference type="GO" id="GO:0008360">
    <property type="term" value="P:regulation of cell shape"/>
    <property type="evidence" value="ECO:0007669"/>
    <property type="project" value="UniProtKB-KW"/>
</dbReference>
<dbReference type="NCBIfam" id="NF003740">
    <property type="entry name" value="PRK05337.1"/>
    <property type="match status" value="1"/>
</dbReference>
<keyword evidence="5 10" id="KW-0133">Cell shape</keyword>
<gene>
    <name evidence="10" type="primary">nagZ</name>
    <name evidence="12" type="ORF">SAMN05216403_11115</name>
</gene>
<sequence>MSLGPVILDIEGTQLTANDKKKLRHPLVGGVILFTRNYSSLAQLMHLTAEIHALRTPPLLVAVDHEGGRVQRFREDFTRLPPMRELGRIWDEHPAQARHLAHEAGYVLAAELRAAGVDFSFTPVLDMDYGQSSVIRDRAFHRDPQAIAELAHSLMSGLKSAGMAAVGKHFPGHGYIEADSHFEMPVDERTYAQIEMDDLIPFRKMIGFGLTGMMPAHVIYPKVDALPAGFSEVWLKKVLRGELGFEGCIFSDDLNMAGAAFAGNPVERAQKALHAGCDMVLLCNNPEAAEMLLAELHWDLPALGVIRLARMRGRPNPDSLVKLHENPNFVSAVEKIAGIGVRSGELPLV</sequence>
<feature type="domain" description="Glycoside hydrolase family 3 N-terminal" evidence="11">
    <location>
        <begin position="15"/>
        <end position="287"/>
    </location>
</feature>
<feature type="active site" description="Proton donor/acceptor" evidence="10">
    <location>
        <position position="181"/>
    </location>
</feature>
<feature type="binding site" evidence="10">
    <location>
        <begin position="168"/>
        <end position="169"/>
    </location>
    <ligand>
        <name>substrate</name>
    </ligand>
</feature>
<evidence type="ECO:0000256" key="6">
    <source>
        <dbReference type="ARBA" id="ARBA00022984"/>
    </source>
</evidence>
<comment type="function">
    <text evidence="10">Plays a role in peptidoglycan recycling by cleaving the terminal beta-1,4-linked N-acetylglucosamine (GlcNAc) from peptide-linked peptidoglycan fragments, giving rise to free GlcNAc, anhydro-N-acetylmuramic acid and anhydro-N-acetylmuramic acid-linked peptides.</text>
</comment>
<dbReference type="GO" id="GO:0009252">
    <property type="term" value="P:peptidoglycan biosynthetic process"/>
    <property type="evidence" value="ECO:0007669"/>
    <property type="project" value="UniProtKB-KW"/>
</dbReference>
<feature type="binding site" evidence="10">
    <location>
        <position position="72"/>
    </location>
    <ligand>
        <name>substrate</name>
    </ligand>
</feature>